<evidence type="ECO:0000313" key="2">
    <source>
        <dbReference type="EMBL" id="KAA9165572.1"/>
    </source>
</evidence>
<accession>A0A5N0VLG5</accession>
<comment type="caution">
    <text evidence="2">The sequence shown here is derived from an EMBL/GenBank/DDBJ whole genome shotgun (WGS) entry which is preliminary data.</text>
</comment>
<dbReference type="RefSeq" id="WP_144746084.1">
    <property type="nucleotide sequence ID" value="NZ_VMNW02000005.1"/>
</dbReference>
<name>A0A5N0VLG5_9PSEU</name>
<reference evidence="2" key="1">
    <citation type="submission" date="2019-09" db="EMBL/GenBank/DDBJ databases">
        <authorList>
            <person name="Teo W.F.A."/>
            <person name="Duangmal K."/>
        </authorList>
    </citation>
    <scope>NUCLEOTIDE SEQUENCE [LARGE SCALE GENOMIC DNA]</scope>
    <source>
        <strain evidence="2">K81G1</strain>
    </source>
</reference>
<proteinExistence type="predicted"/>
<evidence type="ECO:0008006" key="4">
    <source>
        <dbReference type="Google" id="ProtNLM"/>
    </source>
</evidence>
<keyword evidence="3" id="KW-1185">Reference proteome</keyword>
<dbReference type="InterPro" id="IPR010985">
    <property type="entry name" value="Ribbon_hlx_hlx"/>
</dbReference>
<protein>
    <recommendedName>
        <fullName evidence="4">Arc family DNA-binding protein</fullName>
    </recommendedName>
</protein>
<dbReference type="SUPFAM" id="SSF47598">
    <property type="entry name" value="Ribbon-helix-helix"/>
    <property type="match status" value="1"/>
</dbReference>
<sequence>MHLTPFVDGLGREFATLAGTGDAEAQELIERLAGSLESAIRLTLLETLSSAAEEITRELAPGSVELRLRGRDPDFVVRLPQPKRAADVAPSRDTPPAVEALPGNEDAATARINFRLPEPLKAAIEEAAGKEGRSVNAWLVRVASAALQQQDREQPARAHGKTGQQRYTGWVR</sequence>
<feature type="region of interest" description="Disordered" evidence="1">
    <location>
        <begin position="148"/>
        <end position="172"/>
    </location>
</feature>
<dbReference type="GO" id="GO:0006355">
    <property type="term" value="P:regulation of DNA-templated transcription"/>
    <property type="evidence" value="ECO:0007669"/>
    <property type="project" value="InterPro"/>
</dbReference>
<dbReference type="AlphaFoldDB" id="A0A5N0VLG5"/>
<dbReference type="OrthoDB" id="5193907at2"/>
<dbReference type="Proteomes" id="UP000319769">
    <property type="component" value="Unassembled WGS sequence"/>
</dbReference>
<feature type="region of interest" description="Disordered" evidence="1">
    <location>
        <begin position="81"/>
        <end position="101"/>
    </location>
</feature>
<evidence type="ECO:0000313" key="3">
    <source>
        <dbReference type="Proteomes" id="UP000319769"/>
    </source>
</evidence>
<organism evidence="2 3">
    <name type="scientific">Amycolatopsis acidicola</name>
    <dbReference type="NCBI Taxonomy" id="2596893"/>
    <lineage>
        <taxon>Bacteria</taxon>
        <taxon>Bacillati</taxon>
        <taxon>Actinomycetota</taxon>
        <taxon>Actinomycetes</taxon>
        <taxon>Pseudonocardiales</taxon>
        <taxon>Pseudonocardiaceae</taxon>
        <taxon>Amycolatopsis</taxon>
    </lineage>
</organism>
<dbReference type="InterPro" id="IPR013321">
    <property type="entry name" value="Arc_rbn_hlx_hlx"/>
</dbReference>
<dbReference type="EMBL" id="VMNW02000005">
    <property type="protein sequence ID" value="KAA9165572.1"/>
    <property type="molecule type" value="Genomic_DNA"/>
</dbReference>
<feature type="compositionally biased region" description="Polar residues" evidence="1">
    <location>
        <begin position="162"/>
        <end position="172"/>
    </location>
</feature>
<gene>
    <name evidence="2" type="ORF">FPZ12_005765</name>
</gene>
<evidence type="ECO:0000256" key="1">
    <source>
        <dbReference type="SAM" id="MobiDB-lite"/>
    </source>
</evidence>
<dbReference type="Gene3D" id="1.10.1220.10">
    <property type="entry name" value="Met repressor-like"/>
    <property type="match status" value="1"/>
</dbReference>